<dbReference type="InParanoid" id="A0A162Z927"/>
<dbReference type="EMBL" id="KV441031">
    <property type="protein sequence ID" value="OAD65141.1"/>
    <property type="molecule type" value="Genomic_DNA"/>
</dbReference>
<gene>
    <name evidence="1" type="ORF">PHYBLDRAFT_189629</name>
</gene>
<protein>
    <submittedName>
        <fullName evidence="1">Uncharacterized protein</fullName>
    </submittedName>
</protein>
<dbReference type="AlphaFoldDB" id="A0A162Z927"/>
<evidence type="ECO:0000313" key="2">
    <source>
        <dbReference type="Proteomes" id="UP000077315"/>
    </source>
</evidence>
<sequence>MSKPVHSKNEILRSNTGLTINPSKAYSRSETRDKLTGLTIFQGGLFRQSQAIKNRFPSRATGTPRLEEHMLIVFCMLLVPSVQVKHQGSDQSPQLSVSIPSKSSFKVQVKVNGFRSRSTVFSIHSVQVKLLGSRQGPRFSDQGPRFQEKHQCSDLPAMVIVSAIQVKCQGPDFPAMGIAINVRRQGCDLPAKCSLIQVNQQDSDLPSMVIVIDVRRQGCDLPAKCSLIQVNQQDSDLPSMVIAIDVRRQGSDLPAMVLVIQVNQQDSDLPSMVIAIHVKRPGSDLPTMFTAIRVKRQGPDRLSMVIAIRVKHQEPDPPSMVIVINVKRQGPDRPLMVIVIQDKHHGFDLPAMFKSPAIQDKHQGSDLPAMAIVIQVKHLGSDRQSMVKGIKQHYGCILTSFNLVLVSSHPGQASRFYSPVHGVFQIKHQGSDLPAIVIDLIYLQSPAIQIKHQDSDLPAMVIVFQIKHQDSDLPAMVIDLIYLQSPAIQVKHQDSHLPAMGIVLNPPRSCFTDPDSVRGYRPNSKDQNSNLGYSSNIKDLISNQGYGYTLFSLSLHAFFRIGLVCLRSGYTMKNFFSFQCDRYIHLVRPLVTVGFISLLASQSKPAIMDPISVQCYSVLAVKVKFNTQGSGFHQVLQAKELGLDIHPDLQIYIFRWAVDYWLFLSVYCFYCQGQPSRIRSPSSMTVFSPPRWKNKDFFFIHGYSQGQSIQVYCSLGQTELPKFYYLPSARAEANDQSFDILLGSQQAFNAQLYIKGRRYTRIFKQFTKN</sequence>
<name>A0A162Z927_PHYB8</name>
<proteinExistence type="predicted"/>
<organism evidence="1 2">
    <name type="scientific">Phycomyces blakesleeanus (strain ATCC 8743b / DSM 1359 / FGSC 10004 / NBRC 33097 / NRRL 1555)</name>
    <dbReference type="NCBI Taxonomy" id="763407"/>
    <lineage>
        <taxon>Eukaryota</taxon>
        <taxon>Fungi</taxon>
        <taxon>Fungi incertae sedis</taxon>
        <taxon>Mucoromycota</taxon>
        <taxon>Mucoromycotina</taxon>
        <taxon>Mucoromycetes</taxon>
        <taxon>Mucorales</taxon>
        <taxon>Phycomycetaceae</taxon>
        <taxon>Phycomyces</taxon>
    </lineage>
</organism>
<keyword evidence="2" id="KW-1185">Reference proteome</keyword>
<dbReference type="GeneID" id="29000598"/>
<evidence type="ECO:0000313" key="1">
    <source>
        <dbReference type="EMBL" id="OAD65141.1"/>
    </source>
</evidence>
<dbReference type="RefSeq" id="XP_018283181.1">
    <property type="nucleotide sequence ID" value="XM_018439692.1"/>
</dbReference>
<accession>A0A162Z927</accession>
<dbReference type="Proteomes" id="UP000077315">
    <property type="component" value="Unassembled WGS sequence"/>
</dbReference>
<reference evidence="2" key="1">
    <citation type="submission" date="2015-06" db="EMBL/GenBank/DDBJ databases">
        <title>Expansion of signal transduction pathways in fungi by whole-genome duplication.</title>
        <authorList>
            <consortium name="DOE Joint Genome Institute"/>
            <person name="Corrochano L.M."/>
            <person name="Kuo A."/>
            <person name="Marcet-Houben M."/>
            <person name="Polaino S."/>
            <person name="Salamov A."/>
            <person name="Villalobos J.M."/>
            <person name="Alvarez M.I."/>
            <person name="Avalos J."/>
            <person name="Benito E.P."/>
            <person name="Benoit I."/>
            <person name="Burger G."/>
            <person name="Camino L.P."/>
            <person name="Canovas D."/>
            <person name="Cerda-Olmedo E."/>
            <person name="Cheng J.-F."/>
            <person name="Dominguez A."/>
            <person name="Elias M."/>
            <person name="Eslava A.P."/>
            <person name="Glaser F."/>
            <person name="Grimwood J."/>
            <person name="Gutierrez G."/>
            <person name="Heitman J."/>
            <person name="Henrissat B."/>
            <person name="Iturriaga E.A."/>
            <person name="Lang B.F."/>
            <person name="Lavin J.L."/>
            <person name="Lee S."/>
            <person name="Li W."/>
            <person name="Lindquist E."/>
            <person name="Lopez-Garcia S."/>
            <person name="Luque E.M."/>
            <person name="Marcos A.T."/>
            <person name="Martin J."/>
            <person name="McCluskey K."/>
            <person name="Medina H.R."/>
            <person name="Miralles-Duran A."/>
            <person name="Miyazaki A."/>
            <person name="Munoz-Torres E."/>
            <person name="Oguiza J.A."/>
            <person name="Ohm R."/>
            <person name="Olmedo M."/>
            <person name="Orejas M."/>
            <person name="Ortiz-Castellanos L."/>
            <person name="Pisabarro A.G."/>
            <person name="Rodriguez-Romero J."/>
            <person name="Ruiz-Herrera J."/>
            <person name="Ruiz-Vazquez R."/>
            <person name="Sanz C."/>
            <person name="Schackwitz W."/>
            <person name="Schmutz J."/>
            <person name="Shahriari M."/>
            <person name="Shelest E."/>
            <person name="Silva-Franco F."/>
            <person name="Soanes D."/>
            <person name="Syed K."/>
            <person name="Tagua V.G."/>
            <person name="Talbot N.J."/>
            <person name="Thon M."/>
            <person name="De vries R.P."/>
            <person name="Wiebenga A."/>
            <person name="Yadav J.S."/>
            <person name="Braun E.L."/>
            <person name="Baker S."/>
            <person name="Garre V."/>
            <person name="Horwitz B."/>
            <person name="Torres-Martinez S."/>
            <person name="Idnurm A."/>
            <person name="Herrera-Estrella A."/>
            <person name="Gabaldon T."/>
            <person name="Grigoriev I.V."/>
        </authorList>
    </citation>
    <scope>NUCLEOTIDE SEQUENCE [LARGE SCALE GENOMIC DNA]</scope>
    <source>
        <strain evidence="2">NRRL 1555(-)</strain>
    </source>
</reference>
<dbReference type="VEuPathDB" id="FungiDB:PHYBLDRAFT_189629"/>